<evidence type="ECO:0000256" key="2">
    <source>
        <dbReference type="SAM" id="Phobius"/>
    </source>
</evidence>
<feature type="transmembrane region" description="Helical" evidence="2">
    <location>
        <begin position="44"/>
        <end position="63"/>
    </location>
</feature>
<name>A0A138A7V4_9ACTN</name>
<feature type="transmembrane region" description="Helical" evidence="2">
    <location>
        <begin position="70"/>
        <end position="89"/>
    </location>
</feature>
<comment type="caution">
    <text evidence="4">The sequence shown here is derived from an EMBL/GenBank/DDBJ whole genome shotgun (WGS) entry which is preliminary data.</text>
</comment>
<organism evidence="4 5">
    <name type="scientific">Tsukamurella pseudospumae</name>
    <dbReference type="NCBI Taxonomy" id="239498"/>
    <lineage>
        <taxon>Bacteria</taxon>
        <taxon>Bacillati</taxon>
        <taxon>Actinomycetota</taxon>
        <taxon>Actinomycetes</taxon>
        <taxon>Mycobacteriales</taxon>
        <taxon>Tsukamurellaceae</taxon>
        <taxon>Tsukamurella</taxon>
    </lineage>
</organism>
<dbReference type="Proteomes" id="UP000070409">
    <property type="component" value="Unassembled WGS sequence"/>
</dbReference>
<dbReference type="AlphaFoldDB" id="A0A138A7V4"/>
<protein>
    <submittedName>
        <fullName evidence="4">Uncharacterized protein</fullName>
    </submittedName>
</protein>
<feature type="region of interest" description="Disordered" evidence="1">
    <location>
        <begin position="121"/>
        <end position="142"/>
    </location>
</feature>
<dbReference type="EMBL" id="LSRF01000056">
    <property type="protein sequence ID" value="KXP06460.1"/>
    <property type="molecule type" value="Genomic_DNA"/>
</dbReference>
<accession>A0A138A7V4</accession>
<dbReference type="RefSeq" id="WP_068572058.1">
    <property type="nucleotide sequence ID" value="NZ_LSRE01000010.1"/>
</dbReference>
<feature type="transmembrane region" description="Helical" evidence="2">
    <location>
        <begin position="95"/>
        <end position="116"/>
    </location>
</feature>
<dbReference type="OrthoDB" id="4773623at2"/>
<keyword evidence="2" id="KW-0812">Transmembrane</keyword>
<keyword evidence="2" id="KW-0472">Membrane</keyword>
<reference evidence="4" key="2">
    <citation type="submission" date="2016-02" db="EMBL/GenBank/DDBJ databases">
        <authorList>
            <person name="Teng J.L."/>
            <person name="Yang Y."/>
            <person name="Huang Y."/>
            <person name="Guo F."/>
            <person name="Wei W."/>
            <person name="Chen J.H."/>
            <person name="Wong S.Y."/>
            <person name="Lau S.K."/>
            <person name="Woo P.C."/>
        </authorList>
    </citation>
    <scope>NUCLEOTIDE SEQUENCE</scope>
    <source>
        <strain evidence="4">JCM 15929</strain>
    </source>
</reference>
<sequence length="142" mass="15493">MNAVAASHLALTVIMWLLRGDIRTQIAQQHPRFSPAELDDAASIATTSGVAFHLILAVVYAFLAARLPRGFRLAIAAQVAGIVFSLVSWRSSPTFHPVIPILDVVQLATIVMLVRARRSAPEADRRRGSTPPRGADRHKRDP</sequence>
<evidence type="ECO:0000313" key="4">
    <source>
        <dbReference type="EMBL" id="KXP06460.1"/>
    </source>
</evidence>
<evidence type="ECO:0000313" key="6">
    <source>
        <dbReference type="Proteomes" id="UP000070409"/>
    </source>
</evidence>
<gene>
    <name evidence="4" type="ORF">AXK60_10235</name>
    <name evidence="3" type="ORF">AXK61_18115</name>
</gene>
<proteinExistence type="predicted"/>
<keyword evidence="6" id="KW-1185">Reference proteome</keyword>
<evidence type="ECO:0000313" key="5">
    <source>
        <dbReference type="Proteomes" id="UP000070258"/>
    </source>
</evidence>
<dbReference type="Proteomes" id="UP000070258">
    <property type="component" value="Unassembled WGS sequence"/>
</dbReference>
<evidence type="ECO:0000256" key="1">
    <source>
        <dbReference type="SAM" id="MobiDB-lite"/>
    </source>
</evidence>
<reference evidence="5" key="3">
    <citation type="submission" date="2016-02" db="EMBL/GenBank/DDBJ databases">
        <authorList>
            <person name="Wen L."/>
            <person name="He K."/>
            <person name="Yang H."/>
        </authorList>
    </citation>
    <scope>NUCLEOTIDE SEQUENCE [LARGE SCALE GENOMIC DNA]</scope>
    <source>
        <strain evidence="5">JCM 15929</strain>
    </source>
</reference>
<keyword evidence="2" id="KW-1133">Transmembrane helix</keyword>
<evidence type="ECO:0000313" key="3">
    <source>
        <dbReference type="EMBL" id="KXO99185.1"/>
    </source>
</evidence>
<dbReference type="STRING" id="239498.AXK60_10235"/>
<dbReference type="EMBL" id="LSRE01000010">
    <property type="protein sequence ID" value="KXO99185.1"/>
    <property type="molecule type" value="Genomic_DNA"/>
</dbReference>
<reference evidence="3 6" key="1">
    <citation type="submission" date="2016-02" db="EMBL/GenBank/DDBJ databases">
        <authorList>
            <person name="Teng J.L."/>
            <person name="Tang Y."/>
            <person name="Huang Y."/>
            <person name="Guo F."/>
            <person name="Wei W."/>
            <person name="Chen J.H."/>
            <person name="Wong S.Y."/>
            <person name="Lau S.K."/>
            <person name="Woo P.C."/>
        </authorList>
    </citation>
    <scope>NUCLEOTIDE SEQUENCE [LARGE SCALE GENOMIC DNA]</scope>
    <source>
        <strain evidence="3 6">JCM 13375</strain>
    </source>
</reference>